<dbReference type="PANTHER" id="PTHR43675:SF8">
    <property type="entry name" value="ARSENITE METHYLTRANSFERASE"/>
    <property type="match status" value="1"/>
</dbReference>
<dbReference type="InterPro" id="IPR026669">
    <property type="entry name" value="Arsenite_MeTrfase-like"/>
</dbReference>
<evidence type="ECO:0000259" key="9">
    <source>
        <dbReference type="Pfam" id="PF13847"/>
    </source>
</evidence>
<keyword evidence="1" id="KW-0808">Transferase</keyword>
<comment type="catalytic activity">
    <reaction evidence="6">
        <text>arsenic triglutathione + [thioredoxin]-dithiol + S-adenosyl-L-methionine + 2 H2O = methylarsonous acid + [thioredoxin]-disulfide + 3 glutathione + S-adenosyl-L-homocysteine + H(+)</text>
        <dbReference type="Rhea" id="RHEA:69460"/>
        <dbReference type="Rhea" id="RHEA-COMP:10698"/>
        <dbReference type="Rhea" id="RHEA-COMP:10700"/>
        <dbReference type="ChEBI" id="CHEBI:15377"/>
        <dbReference type="ChEBI" id="CHEBI:15378"/>
        <dbReference type="ChEBI" id="CHEBI:17826"/>
        <dbReference type="ChEBI" id="CHEBI:29950"/>
        <dbReference type="ChEBI" id="CHEBI:50058"/>
        <dbReference type="ChEBI" id="CHEBI:57856"/>
        <dbReference type="ChEBI" id="CHEBI:57925"/>
        <dbReference type="ChEBI" id="CHEBI:59789"/>
        <dbReference type="ChEBI" id="CHEBI:183640"/>
        <dbReference type="EC" id="2.1.1.137"/>
    </reaction>
</comment>
<dbReference type="Proteomes" id="UP001498398">
    <property type="component" value="Unassembled WGS sequence"/>
</dbReference>
<dbReference type="EC" id="2.1.1.137" evidence="4"/>
<keyword evidence="2" id="KW-0949">S-adenosyl-L-methionine</keyword>
<protein>
    <recommendedName>
        <fullName evidence="5">Arsenite methyltransferase</fullName>
        <ecNumber evidence="4">2.1.1.137</ecNumber>
    </recommendedName>
</protein>
<evidence type="ECO:0000256" key="3">
    <source>
        <dbReference type="ARBA" id="ARBA00034487"/>
    </source>
</evidence>
<gene>
    <name evidence="10" type="ORF">VKT23_017931</name>
</gene>
<keyword evidence="11" id="KW-1185">Reference proteome</keyword>
<comment type="caution">
    <text evidence="10">The sequence shown here is derived from an EMBL/GenBank/DDBJ whole genome shotgun (WGS) entry which is preliminary data.</text>
</comment>
<accession>A0ABR1ITZ3</accession>
<evidence type="ECO:0000256" key="5">
    <source>
        <dbReference type="ARBA" id="ARBA00034545"/>
    </source>
</evidence>
<evidence type="ECO:0000256" key="1">
    <source>
        <dbReference type="ARBA" id="ARBA00022679"/>
    </source>
</evidence>
<evidence type="ECO:0000313" key="10">
    <source>
        <dbReference type="EMBL" id="KAK7438596.1"/>
    </source>
</evidence>
<dbReference type="InterPro" id="IPR025714">
    <property type="entry name" value="Methyltranfer_dom"/>
</dbReference>
<feature type="domain" description="Methyltransferase" evidence="9">
    <location>
        <begin position="63"/>
        <end position="212"/>
    </location>
</feature>
<dbReference type="Pfam" id="PF13847">
    <property type="entry name" value="Methyltransf_31"/>
    <property type="match status" value="1"/>
</dbReference>
<comment type="similarity">
    <text evidence="3">Belongs to the methyltransferase superfamily. Arsenite methyltransferase family.</text>
</comment>
<evidence type="ECO:0000313" key="11">
    <source>
        <dbReference type="Proteomes" id="UP001498398"/>
    </source>
</evidence>
<evidence type="ECO:0000256" key="8">
    <source>
        <dbReference type="ARBA" id="ARBA00048428"/>
    </source>
</evidence>
<comment type="catalytic activity">
    <reaction evidence="7">
        <text>arsenic triglutathione + 2 [thioredoxin]-dithiol + 2 S-adenosyl-L-methionine + H2O = dimethylarsinous acid + 2 [thioredoxin]-disulfide + 3 glutathione + 2 S-adenosyl-L-homocysteine + 2 H(+)</text>
        <dbReference type="Rhea" id="RHEA:69464"/>
        <dbReference type="Rhea" id="RHEA-COMP:10698"/>
        <dbReference type="Rhea" id="RHEA-COMP:10700"/>
        <dbReference type="ChEBI" id="CHEBI:15377"/>
        <dbReference type="ChEBI" id="CHEBI:15378"/>
        <dbReference type="ChEBI" id="CHEBI:23808"/>
        <dbReference type="ChEBI" id="CHEBI:29950"/>
        <dbReference type="ChEBI" id="CHEBI:50058"/>
        <dbReference type="ChEBI" id="CHEBI:57856"/>
        <dbReference type="ChEBI" id="CHEBI:57925"/>
        <dbReference type="ChEBI" id="CHEBI:59789"/>
        <dbReference type="ChEBI" id="CHEBI:183640"/>
        <dbReference type="EC" id="2.1.1.137"/>
    </reaction>
</comment>
<evidence type="ECO:0000256" key="4">
    <source>
        <dbReference type="ARBA" id="ARBA00034521"/>
    </source>
</evidence>
<dbReference type="EMBL" id="JBANRG010000078">
    <property type="protein sequence ID" value="KAK7438596.1"/>
    <property type="molecule type" value="Genomic_DNA"/>
</dbReference>
<dbReference type="SUPFAM" id="SSF53335">
    <property type="entry name" value="S-adenosyl-L-methionine-dependent methyltransferases"/>
    <property type="match status" value="1"/>
</dbReference>
<dbReference type="PANTHER" id="PTHR43675">
    <property type="entry name" value="ARSENITE METHYLTRANSFERASE"/>
    <property type="match status" value="1"/>
</dbReference>
<comment type="catalytic activity">
    <reaction evidence="8">
        <text>arsenic triglutathione + 3 [thioredoxin]-dithiol + 3 S-adenosyl-L-methionine = trimethylarsine + 3 [thioredoxin]-disulfide + 3 glutathione + 3 S-adenosyl-L-homocysteine + 3 H(+)</text>
        <dbReference type="Rhea" id="RHEA:69432"/>
        <dbReference type="Rhea" id="RHEA-COMP:10698"/>
        <dbReference type="Rhea" id="RHEA-COMP:10700"/>
        <dbReference type="ChEBI" id="CHEBI:15378"/>
        <dbReference type="ChEBI" id="CHEBI:27130"/>
        <dbReference type="ChEBI" id="CHEBI:29950"/>
        <dbReference type="ChEBI" id="CHEBI:50058"/>
        <dbReference type="ChEBI" id="CHEBI:57856"/>
        <dbReference type="ChEBI" id="CHEBI:57925"/>
        <dbReference type="ChEBI" id="CHEBI:59789"/>
        <dbReference type="ChEBI" id="CHEBI:183640"/>
        <dbReference type="EC" id="2.1.1.137"/>
    </reaction>
</comment>
<evidence type="ECO:0000256" key="6">
    <source>
        <dbReference type="ARBA" id="ARBA00047941"/>
    </source>
</evidence>
<organism evidence="10 11">
    <name type="scientific">Marasmiellus scandens</name>
    <dbReference type="NCBI Taxonomy" id="2682957"/>
    <lineage>
        <taxon>Eukaryota</taxon>
        <taxon>Fungi</taxon>
        <taxon>Dikarya</taxon>
        <taxon>Basidiomycota</taxon>
        <taxon>Agaricomycotina</taxon>
        <taxon>Agaricomycetes</taxon>
        <taxon>Agaricomycetidae</taxon>
        <taxon>Agaricales</taxon>
        <taxon>Marasmiineae</taxon>
        <taxon>Omphalotaceae</taxon>
        <taxon>Marasmiellus</taxon>
    </lineage>
</organism>
<sequence>MGSKDMYQHVQEHYGSVAQAENPTHSGAIAKAFGYSEEELNSIPKDANLGLSCGNPLAIASLRKGETVIDLGSGAGFDVFLAAKQVGVHGRAIGVDMNKDMLARARKNQVTSATTDNVSFLEAKITSIPLEDGTADCIISNCVINLVPEDDKPVVFAEMARLLKPGGRIAISDILARKALPVGLRESAALYVNCVAGSGTREDYTRYLKEAGFNDIVIVDTENDLNAYVDMAKEDKHVGCCGQSTKTAASSEGKTVSCPEEKGVGCCSKAENNTTLSSNASANATILSDKDTQTVATDFGLADININEWVGSFKIFAVKN</sequence>
<dbReference type="InterPro" id="IPR029063">
    <property type="entry name" value="SAM-dependent_MTases_sf"/>
</dbReference>
<reference evidence="10 11" key="1">
    <citation type="submission" date="2024-01" db="EMBL/GenBank/DDBJ databases">
        <title>A draft genome for the cacao thread blight pathogen Marasmiellus scandens.</title>
        <authorList>
            <person name="Baruah I.K."/>
            <person name="Leung J."/>
            <person name="Bukari Y."/>
            <person name="Amoako-Attah I."/>
            <person name="Meinhardt L.W."/>
            <person name="Bailey B.A."/>
            <person name="Cohen S.P."/>
        </authorList>
    </citation>
    <scope>NUCLEOTIDE SEQUENCE [LARGE SCALE GENOMIC DNA]</scope>
    <source>
        <strain evidence="10 11">GH-19</strain>
    </source>
</reference>
<proteinExistence type="inferred from homology"/>
<name>A0ABR1ITZ3_9AGAR</name>
<dbReference type="CDD" id="cd02440">
    <property type="entry name" value="AdoMet_MTases"/>
    <property type="match status" value="1"/>
</dbReference>
<evidence type="ECO:0000256" key="2">
    <source>
        <dbReference type="ARBA" id="ARBA00022691"/>
    </source>
</evidence>
<evidence type="ECO:0000256" key="7">
    <source>
        <dbReference type="ARBA" id="ARBA00047943"/>
    </source>
</evidence>
<dbReference type="Gene3D" id="3.40.50.150">
    <property type="entry name" value="Vaccinia Virus protein VP39"/>
    <property type="match status" value="1"/>
</dbReference>